<dbReference type="InterPro" id="IPR036388">
    <property type="entry name" value="WH-like_DNA-bd_sf"/>
</dbReference>
<dbReference type="EMBL" id="JARAWJ010000039">
    <property type="protein sequence ID" value="MDX3042575.1"/>
    <property type="molecule type" value="Genomic_DNA"/>
</dbReference>
<evidence type="ECO:0008006" key="4">
    <source>
        <dbReference type="Google" id="ProtNLM"/>
    </source>
</evidence>
<dbReference type="Gene3D" id="1.10.10.10">
    <property type="entry name" value="Winged helix-like DNA-binding domain superfamily/Winged helix DNA-binding domain"/>
    <property type="match status" value="1"/>
</dbReference>
<dbReference type="Proteomes" id="UP001282474">
    <property type="component" value="Unassembled WGS sequence"/>
</dbReference>
<organism evidence="2 3">
    <name type="scientific">Streptomyces caniscabiei</name>
    <dbReference type="NCBI Taxonomy" id="2746961"/>
    <lineage>
        <taxon>Bacteria</taxon>
        <taxon>Bacillati</taxon>
        <taxon>Actinomycetota</taxon>
        <taxon>Actinomycetes</taxon>
        <taxon>Kitasatosporales</taxon>
        <taxon>Streptomycetaceae</taxon>
        <taxon>Streptomyces</taxon>
    </lineage>
</organism>
<protein>
    <recommendedName>
        <fullName evidence="4">HTH luxR-type domain-containing protein</fullName>
    </recommendedName>
</protein>
<evidence type="ECO:0000313" key="2">
    <source>
        <dbReference type="EMBL" id="MDX3042575.1"/>
    </source>
</evidence>
<sequence>MKREVLEELTAWGLIGFDPASPDTPVVLDPQVALQRKAVRELEEARDRLATMSAMPSLADQLGTHYAGAQWRAGGGAEYLDDPATVNARLDDVVAGAQVEILAAQPGGPRTAALLALAIDRDTAALARGVRLRTLYRDTVRDNAVTAEGARVMTGKGAEYRTLVGHFERAIIVDRRHAFISNYVVEGAPAHSAWHVTDPAMAAWIARVFDGEWRRADVWSGELRPRRGQQEPVDTVSGPGREGGGAVVRTTRRQREILRDLAAGHSQPAIARRIGVSKRKLEEEVAALKGLWGAGTLPELVYQWALSPDRLVDDSAPATVDVAGAGLAGAIGVETAA</sequence>
<reference evidence="2 3" key="1">
    <citation type="journal article" date="2023" name="Microb. Genom.">
        <title>Mesoterricola silvestris gen. nov., sp. nov., Mesoterricola sediminis sp. nov., Geothrix oryzae sp. nov., Geothrix edaphica sp. nov., Geothrix rubra sp. nov., and Geothrix limicola sp. nov., six novel members of Acidobacteriota isolated from soils.</title>
        <authorList>
            <person name="Weisberg A.J."/>
            <person name="Pearce E."/>
            <person name="Kramer C.G."/>
            <person name="Chang J.H."/>
            <person name="Clarke C.R."/>
        </authorList>
    </citation>
    <scope>NUCLEOTIDE SEQUENCE [LARGE SCALE GENOMIC DNA]</scope>
    <source>
        <strain evidence="2 3">NE20-4-1</strain>
    </source>
</reference>
<evidence type="ECO:0000256" key="1">
    <source>
        <dbReference type="SAM" id="MobiDB-lite"/>
    </source>
</evidence>
<dbReference type="PANTHER" id="PTHR34293">
    <property type="entry name" value="HTH-TYPE TRANSCRIPTIONAL REGULATOR TRMBL2"/>
    <property type="match status" value="1"/>
</dbReference>
<dbReference type="InterPro" id="IPR051797">
    <property type="entry name" value="TrmB-like"/>
</dbReference>
<comment type="caution">
    <text evidence="2">The sequence shown here is derived from an EMBL/GenBank/DDBJ whole genome shotgun (WGS) entry which is preliminary data.</text>
</comment>
<name>A0ABU4N1X6_9ACTN</name>
<evidence type="ECO:0000313" key="3">
    <source>
        <dbReference type="Proteomes" id="UP001282474"/>
    </source>
</evidence>
<proteinExistence type="predicted"/>
<feature type="region of interest" description="Disordered" evidence="1">
    <location>
        <begin position="225"/>
        <end position="246"/>
    </location>
</feature>
<keyword evidence="3" id="KW-1185">Reference proteome</keyword>
<dbReference type="RefSeq" id="WP_193382880.1">
    <property type="nucleotide sequence ID" value="NZ_JABXWI010000031.1"/>
</dbReference>
<dbReference type="PANTHER" id="PTHR34293:SF1">
    <property type="entry name" value="HTH-TYPE TRANSCRIPTIONAL REGULATOR TRMBL2"/>
    <property type="match status" value="1"/>
</dbReference>
<gene>
    <name evidence="2" type="ORF">PV383_36140</name>
</gene>
<accession>A0ABU4N1X6</accession>